<dbReference type="AlphaFoldDB" id="E9DJ82"/>
<organism evidence="3">
    <name type="scientific">Coccidioides posadasii (strain RMSCC 757 / Silveira)</name>
    <name type="common">Valley fever fungus</name>
    <dbReference type="NCBI Taxonomy" id="443226"/>
    <lineage>
        <taxon>Eukaryota</taxon>
        <taxon>Fungi</taxon>
        <taxon>Dikarya</taxon>
        <taxon>Ascomycota</taxon>
        <taxon>Pezizomycotina</taxon>
        <taxon>Eurotiomycetes</taxon>
        <taxon>Eurotiomycetidae</taxon>
        <taxon>Onygenales</taxon>
        <taxon>Onygenaceae</taxon>
        <taxon>Coccidioides</taxon>
    </lineage>
</organism>
<protein>
    <submittedName>
        <fullName evidence="2">Uncharacterized protein</fullName>
    </submittedName>
</protein>
<reference evidence="3" key="1">
    <citation type="journal article" date="2010" name="Genome Res.">
        <title>Population genomic sequencing of Coccidioides fungi reveals recent hybridization and transposon control.</title>
        <authorList>
            <person name="Neafsey D.E."/>
            <person name="Barker B.M."/>
            <person name="Sharpton T.J."/>
            <person name="Stajich J.E."/>
            <person name="Park D.J."/>
            <person name="Whiston E."/>
            <person name="Hung C.-Y."/>
            <person name="McMahan C."/>
            <person name="White J."/>
            <person name="Sykes S."/>
            <person name="Heiman D."/>
            <person name="Young S."/>
            <person name="Zeng Q."/>
            <person name="Abouelleil A."/>
            <person name="Aftuck L."/>
            <person name="Bessette D."/>
            <person name="Brown A."/>
            <person name="FitzGerald M."/>
            <person name="Lui A."/>
            <person name="Macdonald J.P."/>
            <person name="Priest M."/>
            <person name="Orbach M.J."/>
            <person name="Galgiani J.N."/>
            <person name="Kirkland T.N."/>
            <person name="Cole G.T."/>
            <person name="Birren B.W."/>
            <person name="Henn M.R."/>
            <person name="Taylor J.W."/>
            <person name="Rounsley S.D."/>
        </authorList>
    </citation>
    <scope>NUCLEOTIDE SEQUENCE [LARGE SCALE GENOMIC DNA]</scope>
    <source>
        <strain evidence="3">RMSCC 757 / Silveira</strain>
    </source>
</reference>
<gene>
    <name evidence="2" type="ORF">CPSG_09881</name>
</gene>
<reference evidence="3" key="2">
    <citation type="submission" date="2010-03" db="EMBL/GenBank/DDBJ databases">
        <title>The genome sequence of Coccidioides posadasii strain Silveira.</title>
        <authorList>
            <consortium name="The Broad Institute Genome Sequencing Center for Infectious Disease"/>
            <person name="Neafsey D."/>
            <person name="Orbach M."/>
            <person name="Henn M.R."/>
            <person name="Cole G.T."/>
            <person name="Galgiani J."/>
            <person name="Gardner M.J."/>
            <person name="Kirkland T.N."/>
            <person name="Taylor J.W."/>
            <person name="Young S.K."/>
            <person name="Zeng Q."/>
            <person name="Koehrsen M."/>
            <person name="Alvarado L."/>
            <person name="Berlin A."/>
            <person name="Borenstein D."/>
            <person name="Chapman S.B."/>
            <person name="Chen Z."/>
            <person name="Engels R."/>
            <person name="Freedman E."/>
            <person name="Gellesch M."/>
            <person name="Goldberg J."/>
            <person name="Griggs A."/>
            <person name="Gujja S."/>
            <person name="Heilman E."/>
            <person name="Heiman D."/>
            <person name="Howarth C."/>
            <person name="Jen D."/>
            <person name="Larson L."/>
            <person name="Mehta T."/>
            <person name="Neiman D."/>
            <person name="Park D."/>
            <person name="Pearson M."/>
            <person name="Richards J."/>
            <person name="Roberts A."/>
            <person name="Saif S."/>
            <person name="Shea T."/>
            <person name="Shenoy N."/>
            <person name="Sisk P."/>
            <person name="Stolte C."/>
            <person name="Sykes S."/>
            <person name="Walk T."/>
            <person name="White J."/>
            <person name="Yandava C."/>
            <person name="Haas B."/>
            <person name="Nusbaum C."/>
            <person name="Birren B."/>
        </authorList>
    </citation>
    <scope>NUCLEOTIDE SEQUENCE [LARGE SCALE GENOMIC DNA]</scope>
    <source>
        <strain evidence="3">RMSCC 757 / Silveira</strain>
    </source>
</reference>
<keyword evidence="3" id="KW-1185">Reference proteome</keyword>
<dbReference type="HOGENOM" id="CLU_1626885_0_0_1"/>
<feature type="compositionally biased region" description="Polar residues" evidence="1">
    <location>
        <begin position="137"/>
        <end position="150"/>
    </location>
</feature>
<name>E9DJ82_COCPS</name>
<dbReference type="VEuPathDB" id="FungiDB:CPSG_09881"/>
<dbReference type="Proteomes" id="UP000002497">
    <property type="component" value="Unassembled WGS sequence"/>
</dbReference>
<evidence type="ECO:0000313" key="3">
    <source>
        <dbReference type="Proteomes" id="UP000002497"/>
    </source>
</evidence>
<sequence length="163" mass="17541">MKYEQFEKKQEAASENMHLFLLAGIQWRVGPASLESTANLGLDWRPIGVVSRPLTPSLDLQQQLWDALARSGLGGLPPVCGPSLASSSRVNRVDLPADQHPPASEEIQAQSIKTIGAGIETNEADEPALNELKASLSHPNSSHHQSTESFESCVAPNEGLIPQ</sequence>
<proteinExistence type="predicted"/>
<evidence type="ECO:0000256" key="1">
    <source>
        <dbReference type="SAM" id="MobiDB-lite"/>
    </source>
</evidence>
<evidence type="ECO:0000313" key="2">
    <source>
        <dbReference type="EMBL" id="EFW13534.1"/>
    </source>
</evidence>
<accession>E9DJ82</accession>
<feature type="region of interest" description="Disordered" evidence="1">
    <location>
        <begin position="120"/>
        <end position="163"/>
    </location>
</feature>
<dbReference type="EMBL" id="GL636514">
    <property type="protein sequence ID" value="EFW13534.1"/>
    <property type="molecule type" value="Genomic_DNA"/>
</dbReference>